<dbReference type="CDD" id="cd09497">
    <property type="entry name" value="SAM_caskin1_2_repeat1"/>
    <property type="match status" value="1"/>
</dbReference>
<feature type="region of interest" description="Disordered" evidence="7">
    <location>
        <begin position="512"/>
        <end position="546"/>
    </location>
</feature>
<dbReference type="FunFam" id="1.10.150.50:FF:000071">
    <property type="entry name" value="Caskin, isoform D"/>
    <property type="match status" value="1"/>
</dbReference>
<dbReference type="FunFam" id="1.10.150.50:FF:000028">
    <property type="entry name" value="caskin-2 isoform X2"/>
    <property type="match status" value="1"/>
</dbReference>
<dbReference type="WBParaSite" id="PgR095X_g011_t02">
    <property type="protein sequence ID" value="PgR095X_g011_t02"/>
    <property type="gene ID" value="PgR095X_g011"/>
</dbReference>
<dbReference type="GO" id="GO:0007409">
    <property type="term" value="P:axonogenesis"/>
    <property type="evidence" value="ECO:0007669"/>
    <property type="project" value="TreeGrafter"/>
</dbReference>
<sequence length="1108" mass="118723">MYGSSYVYFVRILCSITFKYFSRSRFRYRGVIMSGRGILRRFSASISDLLNIQRRSQGDGSESGCPLHTAAMMGNSIMTRTLLEGGMFWVDEEDSKGRTALHYSVQQNNTELTSLLLSKGANVDAVDYNGLSAAHFACKEGMIDAVNLLAYYKADLCAVDKNGKTPFDLACEYGRAKMVDRMLESGIPLRLLQTAGDSHRSSALHLAARNGHVQICCRLIQCGWPINSLTSQGSALHEAAANGRVEVVRFLLHVGIDAEAVNSFEQTAADVSRKASARNPITSKEIRFLLREYRNFVHARAVQDFNGVTADELTFSTGDNIWVVERDSSKPRWKGIIFGPKANSRSGTFAPSAVEIIERPATVVAMNSRTGSCMGALANQQVPRQIKKVSVPVVPDIGNMGAMQSPQMGNTKAYPSRQSYRSVALSATSPGDHNNYYGGATTQSVRPNALLLPSTSANSSSFASLSACSMRQSGASQGGCIGASGVAYPSTSSHGELRAIYIDQNVDELLTGDCHRNSTGSNSSRGSSSGFESMKSGSSRGGSSGAAASASSSSSSFLAASTSSSAQVVGGGSALMRGDSPQSRVSVHSSSSGGTSSLASSSVDALDDASCAHLYQSSVNDTNAVCVPEMVLKGIPEAEILALWLERLGHSEYLSVFLTQGYDLATIARITPEDLIALGITQPAHRKRIIAEIHTWHITDSWPVAIPSGDLREWLALIGLPEYVELFESQGYYSMSEVQKLTWEDFEDIGIKKLGHLKRLGLAIKKIKDYRLGRLNSRDGGVRMISVAPHGIRQSAQVKCVQAVLHDHHAPPPPAPTSSFHSNNRTNSSHYATWARYPYSLHAANDVEIPLHKPTVQVYPHHRSPVSAGEVDEYNKGQVRSKAATGGTYGTESESKFVRLNLYSPARILSEEAYPGPNLTSRQSAGPVTSLLSSSVDTTAASDSEDYPPPPAPLACEGSIRLLRSAFRDSPSSVGSSGVETQSRSASASAGADSSASSTEQLPFANENCGTIKSRDPPTTPQGANSSSFSQPCTPRRSIHNLFADDMDISKCYAVTGNGDVLNDIGYMLQNLTDELDAMLLPSQAIRNSAPAQQLTISQAIRGVDSST</sequence>
<dbReference type="Gene3D" id="2.30.30.40">
    <property type="entry name" value="SH3 Domains"/>
    <property type="match status" value="1"/>
</dbReference>
<dbReference type="Gene3D" id="1.10.150.50">
    <property type="entry name" value="Transcription Factor, Ets-1"/>
    <property type="match status" value="2"/>
</dbReference>
<feature type="compositionally biased region" description="Low complexity" evidence="7">
    <location>
        <begin position="518"/>
        <end position="538"/>
    </location>
</feature>
<dbReference type="SUPFAM" id="SSF50044">
    <property type="entry name" value="SH3-domain"/>
    <property type="match status" value="1"/>
</dbReference>
<evidence type="ECO:0000259" key="9">
    <source>
        <dbReference type="PROSITE" id="PS50105"/>
    </source>
</evidence>
<feature type="domain" description="SAM" evidence="9">
    <location>
        <begin position="636"/>
        <end position="699"/>
    </location>
</feature>
<dbReference type="InterPro" id="IPR035498">
    <property type="entry name" value="Caskin1/2_SAM_2"/>
</dbReference>
<feature type="compositionally biased region" description="Polar residues" evidence="7">
    <location>
        <begin position="1021"/>
        <end position="1033"/>
    </location>
</feature>
<keyword evidence="2 5" id="KW-0040">ANK repeat</keyword>
<feature type="compositionally biased region" description="Low complexity" evidence="7">
    <location>
        <begin position="583"/>
        <end position="599"/>
    </location>
</feature>
<reference evidence="11" key="1">
    <citation type="submission" date="2022-11" db="UniProtKB">
        <authorList>
            <consortium name="WormBaseParasite"/>
        </authorList>
    </citation>
    <scope>IDENTIFICATION</scope>
</reference>
<name>A0A915C6N3_PARUN</name>
<dbReference type="InterPro" id="IPR001660">
    <property type="entry name" value="SAM"/>
</dbReference>
<dbReference type="InterPro" id="IPR036770">
    <property type="entry name" value="Ankyrin_rpt-contain_sf"/>
</dbReference>
<dbReference type="SMART" id="SM00454">
    <property type="entry name" value="SAM"/>
    <property type="match status" value="2"/>
</dbReference>
<accession>A0A915C6N3</accession>
<evidence type="ECO:0000256" key="5">
    <source>
        <dbReference type="PROSITE-ProRule" id="PRU00023"/>
    </source>
</evidence>
<feature type="region of interest" description="Disordered" evidence="7">
    <location>
        <begin position="570"/>
        <end position="599"/>
    </location>
</feature>
<dbReference type="InterPro" id="IPR002110">
    <property type="entry name" value="Ankyrin_rpt"/>
</dbReference>
<dbReference type="GO" id="GO:0007185">
    <property type="term" value="P:cell surface receptor protein tyrosine phosphatase signaling pathway"/>
    <property type="evidence" value="ECO:0007669"/>
    <property type="project" value="TreeGrafter"/>
</dbReference>
<feature type="compositionally biased region" description="Polar residues" evidence="7">
    <location>
        <begin position="970"/>
        <end position="982"/>
    </location>
</feature>
<dbReference type="SMART" id="SM00248">
    <property type="entry name" value="ANK"/>
    <property type="match status" value="6"/>
</dbReference>
<feature type="domain" description="SH3" evidence="8">
    <location>
        <begin position="294"/>
        <end position="359"/>
    </location>
</feature>
<organism evidence="10 11">
    <name type="scientific">Parascaris univalens</name>
    <name type="common">Nematode worm</name>
    <dbReference type="NCBI Taxonomy" id="6257"/>
    <lineage>
        <taxon>Eukaryota</taxon>
        <taxon>Metazoa</taxon>
        <taxon>Ecdysozoa</taxon>
        <taxon>Nematoda</taxon>
        <taxon>Chromadorea</taxon>
        <taxon>Rhabditida</taxon>
        <taxon>Spirurina</taxon>
        <taxon>Ascaridomorpha</taxon>
        <taxon>Ascaridoidea</taxon>
        <taxon>Ascarididae</taxon>
        <taxon>Parascaris</taxon>
    </lineage>
</organism>
<evidence type="ECO:0000256" key="2">
    <source>
        <dbReference type="ARBA" id="ARBA00023043"/>
    </source>
</evidence>
<dbReference type="GO" id="GO:0035591">
    <property type="term" value="F:signaling adaptor activity"/>
    <property type="evidence" value="ECO:0007669"/>
    <property type="project" value="TreeGrafter"/>
</dbReference>
<evidence type="ECO:0000259" key="8">
    <source>
        <dbReference type="PROSITE" id="PS50002"/>
    </source>
</evidence>
<evidence type="ECO:0000256" key="6">
    <source>
        <dbReference type="PROSITE-ProRule" id="PRU00192"/>
    </source>
</evidence>
<dbReference type="GO" id="GO:0030424">
    <property type="term" value="C:axon"/>
    <property type="evidence" value="ECO:0007669"/>
    <property type="project" value="TreeGrafter"/>
</dbReference>
<feature type="region of interest" description="Disordered" evidence="7">
    <location>
        <begin position="969"/>
        <end position="1033"/>
    </location>
</feature>
<dbReference type="Gene3D" id="1.25.40.20">
    <property type="entry name" value="Ankyrin repeat-containing domain"/>
    <property type="match status" value="2"/>
</dbReference>
<dbReference type="PROSITE" id="PS50002">
    <property type="entry name" value="SH3"/>
    <property type="match status" value="1"/>
</dbReference>
<dbReference type="PANTHER" id="PTHR24155:SF11">
    <property type="entry name" value="CASKIN, ISOFORM B"/>
    <property type="match status" value="1"/>
</dbReference>
<dbReference type="InterPro" id="IPR036028">
    <property type="entry name" value="SH3-like_dom_sf"/>
</dbReference>
<dbReference type="PROSITE" id="PS50297">
    <property type="entry name" value="ANK_REP_REGION"/>
    <property type="match status" value="3"/>
</dbReference>
<dbReference type="InterPro" id="IPR001452">
    <property type="entry name" value="SH3_domain"/>
</dbReference>
<proteinExistence type="predicted"/>
<evidence type="ECO:0000313" key="10">
    <source>
        <dbReference type="Proteomes" id="UP000887569"/>
    </source>
</evidence>
<evidence type="ECO:0000256" key="4">
    <source>
        <dbReference type="ARBA" id="ARBA00040640"/>
    </source>
</evidence>
<feature type="repeat" description="ANK" evidence="5">
    <location>
        <begin position="96"/>
        <end position="128"/>
    </location>
</feature>
<dbReference type="PROSITE" id="PS50088">
    <property type="entry name" value="ANK_REPEAT"/>
    <property type="match status" value="5"/>
</dbReference>
<comment type="function">
    <text evidence="3">Induces bone resorption, acting probably through a signaling cascade which results in the secretion of factor(s) enhancing osteoclast formation and activity.</text>
</comment>
<dbReference type="SUPFAM" id="SSF47769">
    <property type="entry name" value="SAM/Pointed domain"/>
    <property type="match status" value="2"/>
</dbReference>
<dbReference type="Pfam" id="PF12796">
    <property type="entry name" value="Ank_2"/>
    <property type="match status" value="3"/>
</dbReference>
<dbReference type="CDD" id="cd00174">
    <property type="entry name" value="SH3"/>
    <property type="match status" value="1"/>
</dbReference>
<feature type="compositionally biased region" description="Low complexity" evidence="7">
    <location>
        <begin position="983"/>
        <end position="998"/>
    </location>
</feature>
<feature type="region of interest" description="Disordered" evidence="7">
    <location>
        <begin position="914"/>
        <end position="955"/>
    </location>
</feature>
<evidence type="ECO:0000256" key="1">
    <source>
        <dbReference type="ARBA" id="ARBA00022443"/>
    </source>
</evidence>
<feature type="compositionally biased region" description="Polar residues" evidence="7">
    <location>
        <begin position="918"/>
        <end position="927"/>
    </location>
</feature>
<dbReference type="SMART" id="SM00326">
    <property type="entry name" value="SH3"/>
    <property type="match status" value="1"/>
</dbReference>
<evidence type="ECO:0000256" key="7">
    <source>
        <dbReference type="SAM" id="MobiDB-lite"/>
    </source>
</evidence>
<dbReference type="InterPro" id="IPR035497">
    <property type="entry name" value="Caskin1/2_SAM_1"/>
</dbReference>
<dbReference type="Pfam" id="PF00536">
    <property type="entry name" value="SAM_1"/>
    <property type="match status" value="2"/>
</dbReference>
<dbReference type="GO" id="GO:0019903">
    <property type="term" value="F:protein phosphatase binding"/>
    <property type="evidence" value="ECO:0007669"/>
    <property type="project" value="TreeGrafter"/>
</dbReference>
<feature type="domain" description="SAM" evidence="9">
    <location>
        <begin position="706"/>
        <end position="770"/>
    </location>
</feature>
<dbReference type="GO" id="GO:0005925">
    <property type="term" value="C:focal adhesion"/>
    <property type="evidence" value="ECO:0007669"/>
    <property type="project" value="TreeGrafter"/>
</dbReference>
<feature type="repeat" description="ANK" evidence="5">
    <location>
        <begin position="199"/>
        <end position="231"/>
    </location>
</feature>
<keyword evidence="1 6" id="KW-0728">SH3 domain</keyword>
<dbReference type="PROSITE" id="PS50105">
    <property type="entry name" value="SAM_DOMAIN"/>
    <property type="match status" value="2"/>
</dbReference>
<feature type="compositionally biased region" description="Low complexity" evidence="7">
    <location>
        <begin position="928"/>
        <end position="942"/>
    </location>
</feature>
<dbReference type="SUPFAM" id="SSF48403">
    <property type="entry name" value="Ankyrin repeat"/>
    <property type="match status" value="1"/>
</dbReference>
<evidence type="ECO:0000256" key="3">
    <source>
        <dbReference type="ARBA" id="ARBA00037432"/>
    </source>
</evidence>
<feature type="repeat" description="ANK" evidence="5">
    <location>
        <begin position="162"/>
        <end position="194"/>
    </location>
</feature>
<dbReference type="Proteomes" id="UP000887569">
    <property type="component" value="Unplaced"/>
</dbReference>
<evidence type="ECO:0000313" key="11">
    <source>
        <dbReference type="WBParaSite" id="PgR095X_g011_t02"/>
    </source>
</evidence>
<feature type="repeat" description="ANK" evidence="5">
    <location>
        <begin position="231"/>
        <end position="263"/>
    </location>
</feature>
<feature type="repeat" description="ANK" evidence="5">
    <location>
        <begin position="129"/>
        <end position="161"/>
    </location>
</feature>
<dbReference type="PANTHER" id="PTHR24155">
    <property type="entry name" value="OSTEOCLAST-STIMULATING FACTOR 1"/>
    <property type="match status" value="1"/>
</dbReference>
<dbReference type="AlphaFoldDB" id="A0A915C6N3"/>
<dbReference type="CDD" id="cd09498">
    <property type="entry name" value="SAM_caskin1_2_repeat2"/>
    <property type="match status" value="1"/>
</dbReference>
<keyword evidence="10" id="KW-1185">Reference proteome</keyword>
<dbReference type="InterPro" id="IPR013761">
    <property type="entry name" value="SAM/pointed_sf"/>
</dbReference>
<protein>
    <recommendedName>
        <fullName evidence="4">Osteoclast-stimulating factor 1</fullName>
    </recommendedName>
</protein>